<protein>
    <submittedName>
        <fullName evidence="1">Uncharacterized protein</fullName>
    </submittedName>
</protein>
<evidence type="ECO:0000313" key="1">
    <source>
        <dbReference type="EMBL" id="KAJ3553112.1"/>
    </source>
</evidence>
<dbReference type="Proteomes" id="UP001148662">
    <property type="component" value="Unassembled WGS sequence"/>
</dbReference>
<keyword evidence="2" id="KW-1185">Reference proteome</keyword>
<reference evidence="1" key="1">
    <citation type="submission" date="2022-07" db="EMBL/GenBank/DDBJ databases">
        <title>Genome Sequence of Phlebia brevispora.</title>
        <authorList>
            <person name="Buettner E."/>
        </authorList>
    </citation>
    <scope>NUCLEOTIDE SEQUENCE</scope>
    <source>
        <strain evidence="1">MPL23</strain>
    </source>
</reference>
<organism evidence="1 2">
    <name type="scientific">Phlebia brevispora</name>
    <dbReference type="NCBI Taxonomy" id="194682"/>
    <lineage>
        <taxon>Eukaryota</taxon>
        <taxon>Fungi</taxon>
        <taxon>Dikarya</taxon>
        <taxon>Basidiomycota</taxon>
        <taxon>Agaricomycotina</taxon>
        <taxon>Agaricomycetes</taxon>
        <taxon>Polyporales</taxon>
        <taxon>Meruliaceae</taxon>
        <taxon>Phlebia</taxon>
    </lineage>
</organism>
<sequence length="201" mass="21182">MSSYAIVDDQSSRVQYYGQWSHSTVDANAAWDGTVSIAFEKGAGAVFEFHGTEVAVVGGILIEESTRPVSPASFTIDGGKPWTYTPPNSYNGTFDNYLYDSNTLPDGSHTLNVTLLDDGSPWIFDLILYNMTEPNATVAAASSAAASQVTLITTVIAAPTGTSNTSPSKSNVLIGPIVGGIVGGRGVVHLRRARVLLPLLD</sequence>
<accession>A0ACC1T502</accession>
<proteinExistence type="predicted"/>
<gene>
    <name evidence="1" type="ORF">NM688_g3791</name>
</gene>
<evidence type="ECO:0000313" key="2">
    <source>
        <dbReference type="Proteomes" id="UP001148662"/>
    </source>
</evidence>
<comment type="caution">
    <text evidence="1">The sequence shown here is derived from an EMBL/GenBank/DDBJ whole genome shotgun (WGS) entry which is preliminary data.</text>
</comment>
<name>A0ACC1T502_9APHY</name>
<dbReference type="EMBL" id="JANHOG010000577">
    <property type="protein sequence ID" value="KAJ3553112.1"/>
    <property type="molecule type" value="Genomic_DNA"/>
</dbReference>